<protein>
    <submittedName>
        <fullName evidence="1">Uncharacterized protein</fullName>
    </submittedName>
</protein>
<organism evidence="1 2">
    <name type="scientific">Flavobacterium branchiarum</name>
    <dbReference type="NCBI Taxonomy" id="1114870"/>
    <lineage>
        <taxon>Bacteria</taxon>
        <taxon>Pseudomonadati</taxon>
        <taxon>Bacteroidota</taxon>
        <taxon>Flavobacteriia</taxon>
        <taxon>Flavobacteriales</taxon>
        <taxon>Flavobacteriaceae</taxon>
        <taxon>Flavobacterium</taxon>
    </lineage>
</organism>
<dbReference type="Proteomes" id="UP001589589">
    <property type="component" value="Unassembled WGS sequence"/>
</dbReference>
<evidence type="ECO:0000313" key="2">
    <source>
        <dbReference type="Proteomes" id="UP001589589"/>
    </source>
</evidence>
<evidence type="ECO:0000313" key="1">
    <source>
        <dbReference type="EMBL" id="MFB9065453.1"/>
    </source>
</evidence>
<reference evidence="1 2" key="1">
    <citation type="submission" date="2024-09" db="EMBL/GenBank/DDBJ databases">
        <authorList>
            <person name="Sun Q."/>
            <person name="Mori K."/>
        </authorList>
    </citation>
    <scope>NUCLEOTIDE SEQUENCE [LARGE SCALE GENOMIC DNA]</scope>
    <source>
        <strain evidence="1 2">CECT 7908</strain>
    </source>
</reference>
<dbReference type="RefSeq" id="WP_290267772.1">
    <property type="nucleotide sequence ID" value="NZ_JAUFQQ010000005.1"/>
</dbReference>
<keyword evidence="2" id="KW-1185">Reference proteome</keyword>
<comment type="caution">
    <text evidence="1">The sequence shown here is derived from an EMBL/GenBank/DDBJ whole genome shotgun (WGS) entry which is preliminary data.</text>
</comment>
<gene>
    <name evidence="1" type="ORF">ACFFUQ_15635</name>
</gene>
<name>A0ABV5FPH5_9FLAO</name>
<dbReference type="EMBL" id="JBHMEX010000052">
    <property type="protein sequence ID" value="MFB9065453.1"/>
    <property type="molecule type" value="Genomic_DNA"/>
</dbReference>
<accession>A0ABV5FPH5</accession>
<sequence>MQTNKDLILRNIKKLSDFLMVLTKQKPSEIENIVDYINEFNIETFNLSTESLLEKETAEILEIVGSNNLEDIKDFADLLFFNFSLEHDKPKWLQQSEKIIELYRGYEKLSLVYSFEIQSKINILKKDS</sequence>
<proteinExistence type="predicted"/>